<dbReference type="OrthoDB" id="3014077at2759"/>
<keyword evidence="1" id="KW-0677">Repeat</keyword>
<sequence>MKFHDVVISGGTIIQNNLSPEHRGKGFKTLKEAVVSSAFHDSGERFDPPKCHPKTRVAVIERIMDWINGEIDTETLVLWLYGPAGAGKSAIAQTIAELCHEAGLLLATFFFSSTDPSRNNIKSLFATLAYKAMFYVPAARRIIEQVVDLDPLIFECSLEAQFTRLILEPFARLFETGIFNQIPFPPVIIIDGLDECLDHAAQRATLAAFSKAGKQRRVPFKLLIISRPEQTIISSFKATPLKPLTHPLQLNDDYKPDKDVRTFLIDKFNELRSTHPLVIPPSWPSKADIDQLVAKSSGQFIYASIAIRFISSLRHHPRDRLNIVLGLCPPRRDLPFVELDALYTQIVSSSSDVGTLLDILGIAIVLAGMPGTEYMAPLPAGIIDGILDLEEGAFQLLLADINSLVEWDGKWDRIKFHHASCPDFLLDAQRSRDLHIEPSLIYTRLV</sequence>
<dbReference type="Proteomes" id="UP001148786">
    <property type="component" value="Unassembled WGS sequence"/>
</dbReference>
<proteinExistence type="predicted"/>
<dbReference type="SUPFAM" id="SSF52540">
    <property type="entry name" value="P-loop containing nucleoside triphosphate hydrolases"/>
    <property type="match status" value="1"/>
</dbReference>
<comment type="caution">
    <text evidence="3">The sequence shown here is derived from an EMBL/GenBank/DDBJ whole genome shotgun (WGS) entry which is preliminary data.</text>
</comment>
<dbReference type="AlphaFoldDB" id="A0A9W8K6I8"/>
<gene>
    <name evidence="3" type="ORF">NLJ89_g2596</name>
</gene>
<name>A0A9W8K6I8_9AGAR</name>
<evidence type="ECO:0000313" key="4">
    <source>
        <dbReference type="Proteomes" id="UP001148786"/>
    </source>
</evidence>
<dbReference type="InterPro" id="IPR027417">
    <property type="entry name" value="P-loop_NTPase"/>
</dbReference>
<reference evidence="3" key="1">
    <citation type="submission" date="2022-07" db="EMBL/GenBank/DDBJ databases">
        <title>Genome Sequence of Agrocybe chaxingu.</title>
        <authorList>
            <person name="Buettner E."/>
        </authorList>
    </citation>
    <scope>NUCLEOTIDE SEQUENCE</scope>
    <source>
        <strain evidence="3">MP-N11</strain>
    </source>
</reference>
<dbReference type="PANTHER" id="PTHR10039:SF14">
    <property type="entry name" value="NACHT DOMAIN-CONTAINING PROTEIN"/>
    <property type="match status" value="1"/>
</dbReference>
<evidence type="ECO:0000256" key="1">
    <source>
        <dbReference type="ARBA" id="ARBA00022737"/>
    </source>
</evidence>
<keyword evidence="4" id="KW-1185">Reference proteome</keyword>
<protein>
    <recommendedName>
        <fullName evidence="2">Nephrocystin 3-like N-terminal domain-containing protein</fullName>
    </recommendedName>
</protein>
<dbReference type="Gene3D" id="3.40.50.300">
    <property type="entry name" value="P-loop containing nucleotide triphosphate hydrolases"/>
    <property type="match status" value="1"/>
</dbReference>
<dbReference type="EMBL" id="JANKHO010000164">
    <property type="protein sequence ID" value="KAJ3514051.1"/>
    <property type="molecule type" value="Genomic_DNA"/>
</dbReference>
<accession>A0A9W8K6I8</accession>
<dbReference type="Pfam" id="PF24883">
    <property type="entry name" value="NPHP3_N"/>
    <property type="match status" value="1"/>
</dbReference>
<feature type="domain" description="Nephrocystin 3-like N-terminal" evidence="2">
    <location>
        <begin position="63"/>
        <end position="227"/>
    </location>
</feature>
<evidence type="ECO:0000313" key="3">
    <source>
        <dbReference type="EMBL" id="KAJ3514051.1"/>
    </source>
</evidence>
<evidence type="ECO:0000259" key="2">
    <source>
        <dbReference type="Pfam" id="PF24883"/>
    </source>
</evidence>
<organism evidence="3 4">
    <name type="scientific">Agrocybe chaxingu</name>
    <dbReference type="NCBI Taxonomy" id="84603"/>
    <lineage>
        <taxon>Eukaryota</taxon>
        <taxon>Fungi</taxon>
        <taxon>Dikarya</taxon>
        <taxon>Basidiomycota</taxon>
        <taxon>Agaricomycotina</taxon>
        <taxon>Agaricomycetes</taxon>
        <taxon>Agaricomycetidae</taxon>
        <taxon>Agaricales</taxon>
        <taxon>Agaricineae</taxon>
        <taxon>Strophariaceae</taxon>
        <taxon>Agrocybe</taxon>
    </lineage>
</organism>
<dbReference type="InterPro" id="IPR056884">
    <property type="entry name" value="NPHP3-like_N"/>
</dbReference>
<dbReference type="PANTHER" id="PTHR10039">
    <property type="entry name" value="AMELOGENIN"/>
    <property type="match status" value="1"/>
</dbReference>